<dbReference type="AlphaFoldDB" id="A0A3S0MXG5"/>
<dbReference type="Proteomes" id="UP000280825">
    <property type="component" value="Unassembled WGS sequence"/>
</dbReference>
<evidence type="ECO:0000313" key="2">
    <source>
        <dbReference type="EMBL" id="RTZ02066.1"/>
    </source>
</evidence>
<dbReference type="Pfam" id="PF12888">
    <property type="entry name" value="Lipid_bd"/>
    <property type="match status" value="1"/>
</dbReference>
<keyword evidence="3" id="KW-1185">Reference proteome</keyword>
<dbReference type="InterPro" id="IPR024404">
    <property type="entry name" value="Lipid-bd_put"/>
</dbReference>
<feature type="coiled-coil region" evidence="1">
    <location>
        <begin position="241"/>
        <end position="268"/>
    </location>
</feature>
<organism evidence="2 3">
    <name type="scientific">Flavobacterium bomense</name>
    <dbReference type="NCBI Taxonomy" id="2497483"/>
    <lineage>
        <taxon>Bacteria</taxon>
        <taxon>Pseudomonadati</taxon>
        <taxon>Bacteroidota</taxon>
        <taxon>Flavobacteriia</taxon>
        <taxon>Flavobacteriales</taxon>
        <taxon>Flavobacteriaceae</taxon>
        <taxon>Flavobacterium</taxon>
    </lineage>
</organism>
<dbReference type="InterPro" id="IPR038668">
    <property type="entry name" value="Lipid-bd_sf"/>
</dbReference>
<evidence type="ECO:0000313" key="3">
    <source>
        <dbReference type="Proteomes" id="UP000280825"/>
    </source>
</evidence>
<gene>
    <name evidence="2" type="ORF">EKL98_14115</name>
</gene>
<comment type="caution">
    <text evidence="2">The sequence shown here is derived from an EMBL/GenBank/DDBJ whole genome shotgun (WGS) entry which is preliminary data.</text>
</comment>
<name>A0A3S0MXG5_9FLAO</name>
<protein>
    <submittedName>
        <fullName evidence="2">Uncharacterized protein</fullName>
    </submittedName>
</protein>
<sequence length="429" mass="48422">MKSFFLSGIFLLFPIIPIFAQQKVSNTILKEGFFPKKSEAISPYFLTLGLNVLDNGNSKLPFNADEWSITNPFFISLERRSDGSDFSAVLSFSTNKLKIKSINRFYYSIDASARYYFDDLIFNNTDIETYAGLGLGRFFLENNGNNTLNFSGGGRYWFSKNFALSLEAIGKVGLKPMNEAVLNHYAYNFGIVWGTSARKKILEETPIALEESLIEEKEKVVALKEDVIKDKEVVVSIMESVIKDKEKVVALKENILKAKEELESKSNEKEVPKLPLSEVKTAEALVSKLSNRTFPDEIPTRLDYTGDWYIRITNSEKTSLIFEHALFSTYSSSEEDGTMWISDAKKGPWLQCKISVNLKEGTFTALAQPNFLDQGTLTITEGRFENRTGVSKAGNIVDKIYFKAEFSYDPGNILLFEGHKSTGLQVDKY</sequence>
<dbReference type="EMBL" id="RYDJ01000020">
    <property type="protein sequence ID" value="RTZ02066.1"/>
    <property type="molecule type" value="Genomic_DNA"/>
</dbReference>
<reference evidence="2 3" key="1">
    <citation type="submission" date="2018-12" db="EMBL/GenBank/DDBJ databases">
        <title>Flavobacterium sp. nov., isolated from glacier ice.</title>
        <authorList>
            <person name="Liu Q."/>
            <person name="Xin Y.-H."/>
        </authorList>
    </citation>
    <scope>NUCLEOTIDE SEQUENCE [LARGE SCALE GENOMIC DNA]</scope>
    <source>
        <strain evidence="2 3">RB1N8</strain>
    </source>
</reference>
<accession>A0A3S0MXG5</accession>
<dbReference type="Gene3D" id="2.40.128.220">
    <property type="match status" value="1"/>
</dbReference>
<keyword evidence="1" id="KW-0175">Coiled coil</keyword>
<proteinExistence type="predicted"/>
<evidence type="ECO:0000256" key="1">
    <source>
        <dbReference type="SAM" id="Coils"/>
    </source>
</evidence>
<dbReference type="RefSeq" id="WP_126562946.1">
    <property type="nucleotide sequence ID" value="NZ_RYDJ01000020.1"/>
</dbReference>